<comment type="caution">
    <text evidence="1">The sequence shown here is derived from an EMBL/GenBank/DDBJ whole genome shotgun (WGS) entry which is preliminary data.</text>
</comment>
<dbReference type="OrthoDB" id="10596998at2759"/>
<organism evidence="1 2">
    <name type="scientific">Tuber borchii</name>
    <name type="common">White truffle</name>
    <dbReference type="NCBI Taxonomy" id="42251"/>
    <lineage>
        <taxon>Eukaryota</taxon>
        <taxon>Fungi</taxon>
        <taxon>Dikarya</taxon>
        <taxon>Ascomycota</taxon>
        <taxon>Pezizomycotina</taxon>
        <taxon>Pezizomycetes</taxon>
        <taxon>Pezizales</taxon>
        <taxon>Tuberaceae</taxon>
        <taxon>Tuber</taxon>
    </lineage>
</organism>
<sequence length="107" mass="12072">MPTSSSRSAARRILKDWTMNIGILSELYQAHDIKYCDMMEEILCFIKQTAADDPRLPADPRELSLLSVPDPLHQKKVLRTFKEVLNAPGPPRGVLVPVVHMVHTDPL</sequence>
<name>A0A2T6ZJ15_TUBBO</name>
<keyword evidence="2" id="KW-1185">Reference proteome</keyword>
<protein>
    <submittedName>
        <fullName evidence="1">Uncharacterized protein</fullName>
    </submittedName>
</protein>
<reference evidence="1 2" key="1">
    <citation type="submission" date="2017-04" db="EMBL/GenBank/DDBJ databases">
        <title>Draft genome sequence of Tuber borchii Vittad., a whitish edible truffle.</title>
        <authorList>
            <consortium name="DOE Joint Genome Institute"/>
            <person name="Murat C."/>
            <person name="Kuo A."/>
            <person name="Barry K.W."/>
            <person name="Clum A."/>
            <person name="Dockter R.B."/>
            <person name="Fauchery L."/>
            <person name="Iotti M."/>
            <person name="Kohler A."/>
            <person name="Labutti K."/>
            <person name="Lindquist E.A."/>
            <person name="Lipzen A."/>
            <person name="Ohm R.A."/>
            <person name="Wang M."/>
            <person name="Grigoriev I.V."/>
            <person name="Zambonelli A."/>
            <person name="Martin F.M."/>
        </authorList>
    </citation>
    <scope>NUCLEOTIDE SEQUENCE [LARGE SCALE GENOMIC DNA]</scope>
    <source>
        <strain evidence="1 2">Tbo3840</strain>
    </source>
</reference>
<evidence type="ECO:0000313" key="1">
    <source>
        <dbReference type="EMBL" id="PUU75404.1"/>
    </source>
</evidence>
<dbReference type="EMBL" id="NESQ01000234">
    <property type="protein sequence ID" value="PUU75404.1"/>
    <property type="molecule type" value="Genomic_DNA"/>
</dbReference>
<evidence type="ECO:0000313" key="2">
    <source>
        <dbReference type="Proteomes" id="UP000244722"/>
    </source>
</evidence>
<dbReference type="AlphaFoldDB" id="A0A2T6ZJ15"/>
<proteinExistence type="predicted"/>
<dbReference type="Proteomes" id="UP000244722">
    <property type="component" value="Unassembled WGS sequence"/>
</dbReference>
<accession>A0A2T6ZJ15</accession>
<gene>
    <name evidence="1" type="ORF">B9Z19DRAFT_1131422</name>
</gene>